<gene>
    <name evidence="3" type="ORF">PL9631_850020</name>
</gene>
<dbReference type="InterPro" id="IPR002762">
    <property type="entry name" value="CbiX-like"/>
</dbReference>
<dbReference type="PANTHER" id="PTHR33542:SF3">
    <property type="entry name" value="SIROHYDROCHLORIN FERROCHELATASE, CHLOROPLASTIC"/>
    <property type="match status" value="1"/>
</dbReference>
<dbReference type="SUPFAM" id="SSF53800">
    <property type="entry name" value="Chelatase"/>
    <property type="match status" value="1"/>
</dbReference>
<reference evidence="3" key="1">
    <citation type="submission" date="2019-10" db="EMBL/GenBank/DDBJ databases">
        <authorList>
            <consortium name="Genoscope - CEA"/>
            <person name="William W."/>
        </authorList>
    </citation>
    <scope>NUCLEOTIDE SEQUENCE [LARGE SCALE GENOMIC DNA]</scope>
    <source>
        <strain evidence="3">BBR_PRJEB10994</strain>
    </source>
</reference>
<evidence type="ECO:0000256" key="2">
    <source>
        <dbReference type="ARBA" id="ARBA00023239"/>
    </source>
</evidence>
<comment type="caution">
    <text evidence="3">The sequence shown here is derived from an EMBL/GenBank/DDBJ whole genome shotgun (WGS) entry which is preliminary data.</text>
</comment>
<dbReference type="GO" id="GO:0016829">
    <property type="term" value="F:lyase activity"/>
    <property type="evidence" value="ECO:0007669"/>
    <property type="project" value="UniProtKB-KW"/>
</dbReference>
<dbReference type="AlphaFoldDB" id="A0A7Z9BXK2"/>
<name>A0A7Z9BXK2_9CYAN</name>
<dbReference type="EMBL" id="CZCS02000229">
    <property type="protein sequence ID" value="VXD24567.1"/>
    <property type="molecule type" value="Genomic_DNA"/>
</dbReference>
<dbReference type="RefSeq" id="WP_231516756.1">
    <property type="nucleotide sequence ID" value="NZ_LR735018.1"/>
</dbReference>
<keyword evidence="1" id="KW-0479">Metal-binding</keyword>
<accession>A0A7Z9BXK2</accession>
<sequence length="235" mass="25757">MLSPSLLVAHGSRDPRPQEALNQLAEHLGQRSGCSLVGTATLELAPLQLHQQIQEFAQLSRSRGYSQVQILPLFLSAGVHVQADLPEEVAIAQRTLGPDIQLNLLPYFGSQINRLAPWITTKMATVETDHWILIAHGSRHLGGNQPIEQLATQIGAIPAYWSVSPNLETQIQGLISSAVDRIGIIPYFMFSGGISDAIAQSIQRFSAQFPTVKFDLISPLEIDENLVNLIEDLLK</sequence>
<dbReference type="Gene3D" id="3.40.50.1400">
    <property type="match status" value="2"/>
</dbReference>
<proteinExistence type="predicted"/>
<protein>
    <submittedName>
        <fullName evidence="3">Cobalamin (Vitamin B12) biosynthesis CbiX protein</fullName>
    </submittedName>
</protein>
<dbReference type="CDD" id="cd03416">
    <property type="entry name" value="CbiX_SirB_N"/>
    <property type="match status" value="1"/>
</dbReference>
<evidence type="ECO:0000313" key="3">
    <source>
        <dbReference type="EMBL" id="VXD24567.1"/>
    </source>
</evidence>
<dbReference type="PANTHER" id="PTHR33542">
    <property type="entry name" value="SIROHYDROCHLORIN FERROCHELATASE, CHLOROPLASTIC"/>
    <property type="match status" value="1"/>
</dbReference>
<keyword evidence="2" id="KW-0456">Lyase</keyword>
<evidence type="ECO:0000313" key="4">
    <source>
        <dbReference type="Proteomes" id="UP000182190"/>
    </source>
</evidence>
<keyword evidence="4" id="KW-1185">Reference proteome</keyword>
<dbReference type="Proteomes" id="UP000182190">
    <property type="component" value="Unassembled WGS sequence"/>
</dbReference>
<evidence type="ECO:0000256" key="1">
    <source>
        <dbReference type="ARBA" id="ARBA00022723"/>
    </source>
</evidence>
<dbReference type="GO" id="GO:0046872">
    <property type="term" value="F:metal ion binding"/>
    <property type="evidence" value="ECO:0007669"/>
    <property type="project" value="UniProtKB-KW"/>
</dbReference>
<dbReference type="Pfam" id="PF01903">
    <property type="entry name" value="CbiX"/>
    <property type="match status" value="2"/>
</dbReference>
<organism evidence="3 4">
    <name type="scientific">Planktothrix paucivesiculata PCC 9631</name>
    <dbReference type="NCBI Taxonomy" id="671071"/>
    <lineage>
        <taxon>Bacteria</taxon>
        <taxon>Bacillati</taxon>
        <taxon>Cyanobacteriota</taxon>
        <taxon>Cyanophyceae</taxon>
        <taxon>Oscillatoriophycideae</taxon>
        <taxon>Oscillatoriales</taxon>
        <taxon>Microcoleaceae</taxon>
        <taxon>Planktothrix</taxon>
    </lineage>
</organism>
<dbReference type="InterPro" id="IPR050963">
    <property type="entry name" value="Sirohydro_Cobaltochel/CbiX"/>
</dbReference>